<organism evidence="1 2">
    <name type="scientific">Pichia californica</name>
    <dbReference type="NCBI Taxonomy" id="460514"/>
    <lineage>
        <taxon>Eukaryota</taxon>
        <taxon>Fungi</taxon>
        <taxon>Dikarya</taxon>
        <taxon>Ascomycota</taxon>
        <taxon>Saccharomycotina</taxon>
        <taxon>Pichiomycetes</taxon>
        <taxon>Pichiales</taxon>
        <taxon>Pichiaceae</taxon>
        <taxon>Pichia</taxon>
    </lineage>
</organism>
<dbReference type="OrthoDB" id="4089008at2759"/>
<comment type="caution">
    <text evidence="1">The sequence shown here is derived from an EMBL/GenBank/DDBJ whole genome shotgun (WGS) entry which is preliminary data.</text>
</comment>
<protein>
    <submittedName>
        <fullName evidence="1">Uncharacterized protein</fullName>
    </submittedName>
</protein>
<name>A0A9P6WFL6_9ASCO</name>
<proteinExistence type="predicted"/>
<accession>A0A9P6WFL6</accession>
<dbReference type="Proteomes" id="UP000697127">
    <property type="component" value="Unassembled WGS sequence"/>
</dbReference>
<dbReference type="AlphaFoldDB" id="A0A9P6WFL6"/>
<reference evidence="1" key="1">
    <citation type="submission" date="2020-11" db="EMBL/GenBank/DDBJ databases">
        <title>Kefir isolates.</title>
        <authorList>
            <person name="Marcisauskas S."/>
            <person name="Kim Y."/>
            <person name="Blasche S."/>
        </authorList>
    </citation>
    <scope>NUCLEOTIDE SEQUENCE</scope>
    <source>
        <strain evidence="1">Olga-1</strain>
    </source>
</reference>
<evidence type="ECO:0000313" key="1">
    <source>
        <dbReference type="EMBL" id="KAG0686295.1"/>
    </source>
</evidence>
<gene>
    <name evidence="1" type="ORF">C6P40_004570</name>
</gene>
<sequence>MNYSHNSSTEIPDFPLSTAHIPIPSPVSTMNTQPPVLRPKRYSNVTIKFTEKELKFRYCMDSNAPPTVLELITNCKQAFGIINSTRILSLKDVRSSTILKTDHELERVLRMTAMLSKDGTGEILLELVFANVTQGYLNLNYESTSKSKIIVDDDILLPDNNQINVTTCDTNIPKPLSPVTNNINIKKNESSLIGRYLPPPRPIRPDVPPRNVFMKFQPLL</sequence>
<keyword evidence="2" id="KW-1185">Reference proteome</keyword>
<evidence type="ECO:0000313" key="2">
    <source>
        <dbReference type="Proteomes" id="UP000697127"/>
    </source>
</evidence>
<dbReference type="EMBL" id="PUHW01000638">
    <property type="protein sequence ID" value="KAG0686295.1"/>
    <property type="molecule type" value="Genomic_DNA"/>
</dbReference>